<keyword evidence="2" id="KW-1185">Reference proteome</keyword>
<dbReference type="Proteomes" id="UP001180020">
    <property type="component" value="Unassembled WGS sequence"/>
</dbReference>
<dbReference type="EMBL" id="JAUJYO010000011">
    <property type="protein sequence ID" value="KAK1303617.1"/>
    <property type="molecule type" value="Genomic_DNA"/>
</dbReference>
<comment type="caution">
    <text evidence="1">The sequence shown here is derived from an EMBL/GenBank/DDBJ whole genome shotgun (WGS) entry which is preliminary data.</text>
</comment>
<sequence>MENFSPRDLRCVGGNRLSDYVAKPSVGMSGGIVVAWNASRWKKIDAQILNYSVSVILEDLNSHWRWVLSGVYGPNADAERESFWQELSGVKAGWNLPWCLMGDFNITRFIEDRNREGVITGHMARFSEWIAAEGLSDISLSNHCYTWSNMRAAPSLARLDRILIDDRWEDNFPSCSLRGLPRVTSDHSPLLFVGGNQSRRSCYFKFENWWLQCENF</sequence>
<reference evidence="1" key="2">
    <citation type="submission" date="2023-06" db="EMBL/GenBank/DDBJ databases">
        <authorList>
            <person name="Ma L."/>
            <person name="Liu K.-W."/>
            <person name="Li Z."/>
            <person name="Hsiao Y.-Y."/>
            <person name="Qi Y."/>
            <person name="Fu T."/>
            <person name="Tang G."/>
            <person name="Zhang D."/>
            <person name="Sun W.-H."/>
            <person name="Liu D.-K."/>
            <person name="Li Y."/>
            <person name="Chen G.-Z."/>
            <person name="Liu X.-D."/>
            <person name="Liao X.-Y."/>
            <person name="Jiang Y.-T."/>
            <person name="Yu X."/>
            <person name="Hao Y."/>
            <person name="Huang J."/>
            <person name="Zhao X.-W."/>
            <person name="Ke S."/>
            <person name="Chen Y.-Y."/>
            <person name="Wu W.-L."/>
            <person name="Hsu J.-L."/>
            <person name="Lin Y.-F."/>
            <person name="Huang M.-D."/>
            <person name="Li C.-Y."/>
            <person name="Huang L."/>
            <person name="Wang Z.-W."/>
            <person name="Zhao X."/>
            <person name="Zhong W.-Y."/>
            <person name="Peng D.-H."/>
            <person name="Ahmad S."/>
            <person name="Lan S."/>
            <person name="Zhang J.-S."/>
            <person name="Tsai W.-C."/>
            <person name="Van De Peer Y."/>
            <person name="Liu Z.-J."/>
        </authorList>
    </citation>
    <scope>NUCLEOTIDE SEQUENCE</scope>
    <source>
        <strain evidence="1">CP</strain>
        <tissue evidence="1">Leaves</tissue>
    </source>
</reference>
<proteinExistence type="predicted"/>
<reference evidence="1" key="1">
    <citation type="journal article" date="2023" name="Nat. Commun.">
        <title>Diploid and tetraploid genomes of Acorus and the evolution of monocots.</title>
        <authorList>
            <person name="Ma L."/>
            <person name="Liu K.W."/>
            <person name="Li Z."/>
            <person name="Hsiao Y.Y."/>
            <person name="Qi Y."/>
            <person name="Fu T."/>
            <person name="Tang G.D."/>
            <person name="Zhang D."/>
            <person name="Sun W.H."/>
            <person name="Liu D.K."/>
            <person name="Li Y."/>
            <person name="Chen G.Z."/>
            <person name="Liu X.D."/>
            <person name="Liao X.Y."/>
            <person name="Jiang Y.T."/>
            <person name="Yu X."/>
            <person name="Hao Y."/>
            <person name="Huang J."/>
            <person name="Zhao X.W."/>
            <person name="Ke S."/>
            <person name="Chen Y.Y."/>
            <person name="Wu W.L."/>
            <person name="Hsu J.L."/>
            <person name="Lin Y.F."/>
            <person name="Huang M.D."/>
            <person name="Li C.Y."/>
            <person name="Huang L."/>
            <person name="Wang Z.W."/>
            <person name="Zhao X."/>
            <person name="Zhong W.Y."/>
            <person name="Peng D.H."/>
            <person name="Ahmad S."/>
            <person name="Lan S."/>
            <person name="Zhang J.S."/>
            <person name="Tsai W.C."/>
            <person name="Van de Peer Y."/>
            <person name="Liu Z.J."/>
        </authorList>
    </citation>
    <scope>NUCLEOTIDE SEQUENCE</scope>
    <source>
        <strain evidence="1">CP</strain>
    </source>
</reference>
<evidence type="ECO:0008006" key="3">
    <source>
        <dbReference type="Google" id="ProtNLM"/>
    </source>
</evidence>
<evidence type="ECO:0000313" key="1">
    <source>
        <dbReference type="EMBL" id="KAK1303617.1"/>
    </source>
</evidence>
<organism evidence="1 2">
    <name type="scientific">Acorus calamus</name>
    <name type="common">Sweet flag</name>
    <dbReference type="NCBI Taxonomy" id="4465"/>
    <lineage>
        <taxon>Eukaryota</taxon>
        <taxon>Viridiplantae</taxon>
        <taxon>Streptophyta</taxon>
        <taxon>Embryophyta</taxon>
        <taxon>Tracheophyta</taxon>
        <taxon>Spermatophyta</taxon>
        <taxon>Magnoliopsida</taxon>
        <taxon>Liliopsida</taxon>
        <taxon>Acoraceae</taxon>
        <taxon>Acorus</taxon>
    </lineage>
</organism>
<dbReference type="PANTHER" id="PTHR33710:SF71">
    <property type="entry name" value="ENDONUCLEASE_EXONUCLEASE_PHOSPHATASE DOMAIN-CONTAINING PROTEIN"/>
    <property type="match status" value="1"/>
</dbReference>
<dbReference type="InterPro" id="IPR036691">
    <property type="entry name" value="Endo/exonu/phosph_ase_sf"/>
</dbReference>
<name>A0AAV9DRV0_ACOCL</name>
<dbReference type="AlphaFoldDB" id="A0AAV9DRV0"/>
<evidence type="ECO:0000313" key="2">
    <source>
        <dbReference type="Proteomes" id="UP001180020"/>
    </source>
</evidence>
<accession>A0AAV9DRV0</accession>
<dbReference type="SUPFAM" id="SSF56219">
    <property type="entry name" value="DNase I-like"/>
    <property type="match status" value="1"/>
</dbReference>
<dbReference type="PANTHER" id="PTHR33710">
    <property type="entry name" value="BNAC02G09200D PROTEIN"/>
    <property type="match status" value="1"/>
</dbReference>
<dbReference type="Gene3D" id="3.60.10.10">
    <property type="entry name" value="Endonuclease/exonuclease/phosphatase"/>
    <property type="match status" value="1"/>
</dbReference>
<gene>
    <name evidence="1" type="ORF">QJS10_CPB11g00821</name>
</gene>
<protein>
    <recommendedName>
        <fullName evidence="3">Endonuclease/exonuclease/phosphatase domain-containing protein</fullName>
    </recommendedName>
</protein>